<feature type="compositionally biased region" description="Low complexity" evidence="7">
    <location>
        <begin position="1568"/>
        <end position="1587"/>
    </location>
</feature>
<keyword evidence="4 8" id="KW-1133">Transmembrane helix</keyword>
<accession>D2UX70</accession>
<dbReference type="GO" id="GO:0016020">
    <property type="term" value="C:membrane"/>
    <property type="evidence" value="ECO:0007669"/>
    <property type="project" value="UniProtKB-SubCell"/>
</dbReference>
<dbReference type="KEGG" id="ngr:NAEGRDRAFT_45297"/>
<evidence type="ECO:0000256" key="4">
    <source>
        <dbReference type="ARBA" id="ARBA00022989"/>
    </source>
</evidence>
<evidence type="ECO:0000256" key="7">
    <source>
        <dbReference type="SAM" id="MobiDB-lite"/>
    </source>
</evidence>
<keyword evidence="3" id="KW-0547">Nucleotide-binding</keyword>
<dbReference type="InterPro" id="IPR023393">
    <property type="entry name" value="START-like_dom_sf"/>
</dbReference>
<dbReference type="PANTHER" id="PTHR11920">
    <property type="entry name" value="GUANYLYL CYCLASE"/>
    <property type="match status" value="1"/>
</dbReference>
<dbReference type="InterPro" id="IPR000014">
    <property type="entry name" value="PAS"/>
</dbReference>
<dbReference type="GO" id="GO:0000166">
    <property type="term" value="F:nucleotide binding"/>
    <property type="evidence" value="ECO:0007669"/>
    <property type="project" value="UniProtKB-KW"/>
</dbReference>
<evidence type="ECO:0000313" key="10">
    <source>
        <dbReference type="EMBL" id="EFC50877.1"/>
    </source>
</evidence>
<dbReference type="Pfam" id="PF13426">
    <property type="entry name" value="PAS_9"/>
    <property type="match status" value="1"/>
</dbReference>
<feature type="domain" description="Guanylate cyclase" evidence="9">
    <location>
        <begin position="1024"/>
        <end position="1148"/>
    </location>
</feature>
<evidence type="ECO:0000256" key="3">
    <source>
        <dbReference type="ARBA" id="ARBA00022741"/>
    </source>
</evidence>
<comment type="subcellular location">
    <subcellularLocation>
        <location evidence="1">Membrane</location>
    </subcellularLocation>
</comment>
<dbReference type="SUPFAM" id="SSF48097">
    <property type="entry name" value="Regulator of G-protein signaling, RGS"/>
    <property type="match status" value="1"/>
</dbReference>
<feature type="transmembrane region" description="Helical" evidence="8">
    <location>
        <begin position="520"/>
        <end position="541"/>
    </location>
</feature>
<dbReference type="EMBL" id="GG738845">
    <property type="protein sequence ID" value="EFC50877.1"/>
    <property type="molecule type" value="Genomic_DNA"/>
</dbReference>
<name>D2UX70_NAEGR</name>
<dbReference type="GO" id="GO:0009190">
    <property type="term" value="P:cyclic nucleotide biosynthetic process"/>
    <property type="evidence" value="ECO:0007669"/>
    <property type="project" value="InterPro"/>
</dbReference>
<dbReference type="InterPro" id="IPR036305">
    <property type="entry name" value="RGS_sf"/>
</dbReference>
<dbReference type="NCBIfam" id="TIGR00229">
    <property type="entry name" value="sensory_box"/>
    <property type="match status" value="1"/>
</dbReference>
<evidence type="ECO:0000256" key="8">
    <source>
        <dbReference type="SAM" id="Phobius"/>
    </source>
</evidence>
<dbReference type="InterPro" id="IPR029787">
    <property type="entry name" value="Nucleotide_cyclase"/>
</dbReference>
<organism evidence="11">
    <name type="scientific">Naegleria gruberi</name>
    <name type="common">Amoeba</name>
    <dbReference type="NCBI Taxonomy" id="5762"/>
    <lineage>
        <taxon>Eukaryota</taxon>
        <taxon>Discoba</taxon>
        <taxon>Heterolobosea</taxon>
        <taxon>Tetramitia</taxon>
        <taxon>Eutetramitia</taxon>
        <taxon>Vahlkampfiidae</taxon>
        <taxon>Naegleria</taxon>
    </lineage>
</organism>
<evidence type="ECO:0000313" key="11">
    <source>
        <dbReference type="Proteomes" id="UP000006671"/>
    </source>
</evidence>
<protein>
    <submittedName>
        <fullName evidence="10">Predicted protein</fullName>
    </submittedName>
</protein>
<sequence length="1673" mass="193023">MPFLNHRFGSIYGGVILAKLSGSESEIVSLYVNTTNDMPIGLSILLGGGISGLIILFFIGFGIVEIYNLIMKRAALEYRNQMDGVSFFNHNFPEKYLKNCLKLKMHATELDEELIKFCMSKKSQLNISTLIVSAVYTSIFHDNPLFSLNTLRYANRQSNILQRLIIQTKIQEIELNSGQQTTSEIRTLLERQLNLQEKLRFLRKFFWQYFVSNEDDLEKIDSLIHEMFNVQESILSIFNHLMLNYPENQQILKRKQQFFAEFLFENNDYMDAFQNSEIDTKSSSIDLDRSKSFKRSSSKIIPINESFTKKQSFRLTEKVFRDSINTHLNLKKQNIYLLIIQFISILFITGAIITSFIVTSNGSDIITIKNSCQLSFIPHSLLREVKLASHYHSLDYFNYFKSRISTLETFLNKGKMNQYGVLKNTELNYYSQNNFPVIIPTISKNGVVINYQNVSISTMITDLNVIGDSIKNWKFTTLETLNSNYEYLYLELNHNSTSEYLTRFCQSMVNEMISKPSDQLIIVFSTLIGSFSIVFILYLIFSKLFFNTKEKIISLFTKIPKDVVGMIFHSLEKKLSRQKSNENHNISPSFLNFSKKLLLIVVMTYCVSIISLSISFWESMVTDSYSHSVTFKISHMGKFLNSISSEQLMLTNTYLESNTYKYSLQSGLEESWILFRYGSEQYPENVKQFALMMNEVLEDSYTNETSYSNSIHITAISDIYSNTSNNCHIKYACDGLDSLIENYAVIMDSLYSSNMGLENENLFIKLIQINKLISDKIDLLSTYLVSSMIGVRIPISLAIYIIALFLIFINCFFHYSQLNKYTEECNHLRRLLNMLPTDTISHIEEIKQFVLFYNLGERKEKSKTSKSQAILDGAVDGVIVLKTNTTLVEIINQSACKMLGYAMNEITDVMALFGEGEQASKLKLLLDVMFSAKQSIGEYVELEALRKNGSTVAVGVSLSVYMYENKNLVTILLRDITFEKKFKILLEEERRKSDSLLLNILPERIAVRLKAGETCISEKFDDVTCLYSDMVGFTKMSSTLTATELIQLLNHIVNGFDNLTHMFGLEKIKTIGDAYFCVGGMSNQSSDHPEKVILFATHMLSVITKYNAQQNKNLNIRIGIHSGPVIAGCIGNLKFAYDLWGETLTIANSDILAFYLHAIEYKDNASSPVRFGIAKHLVKEYLAENAPKRLKFKYMKNAFGPFQIKFNECNEDNCPVDLFENFYNLSVRALKHEFPSFVKSKIFSKFLEQKKRNPEQLRSYMKGEGESSSADEDDEKEFILFCEKCGTEIINLENHRFNDWEFDNRKELLQDLNQWRVIFETSGGKTYFAPEVSHNHLSNSRRHVQIKYIYDMNCTHHELFNAWIDHDSYGTRIDHLIQSQQIDFVKVGKYAHTVCHEIFKMPFPHKNRELVHAYSCQYDRKEEVYLCISRSINNPKMPINKYRAEIKTAFMVKRLTDTSCRYYYSIIFDPMGSWLKPEWYHKNSYRETQQECFHVKLVKFVDKKQKEGRISNPSGPIVESLNYYLQQEEARLKKKSLKKQETPQKQPNNTRMPSTKNLNRKNSKATLPTTDSQLQQQQQPATSGSPQLTTVLQPPDVVGTTLDLNNTEEYFDKQPSVISNTPSLRNSLNAMNLIDEHVHHVENSNRTQHITNQENDHDNSETDLIDQTGGDSQ</sequence>
<feature type="compositionally biased region" description="Polar residues" evidence="7">
    <location>
        <begin position="1543"/>
        <end position="1557"/>
    </location>
</feature>
<dbReference type="Proteomes" id="UP000006671">
    <property type="component" value="Unassembled WGS sequence"/>
</dbReference>
<evidence type="ECO:0000256" key="2">
    <source>
        <dbReference type="ARBA" id="ARBA00022692"/>
    </source>
</evidence>
<dbReference type="SMART" id="SM00044">
    <property type="entry name" value="CYCc"/>
    <property type="match status" value="1"/>
</dbReference>
<dbReference type="PANTHER" id="PTHR11920:SF335">
    <property type="entry name" value="GUANYLATE CYCLASE"/>
    <property type="match status" value="1"/>
</dbReference>
<feature type="transmembrane region" description="Helical" evidence="8">
    <location>
        <begin position="789"/>
        <end position="813"/>
    </location>
</feature>
<dbReference type="eggNOG" id="KOG4171">
    <property type="taxonomic scope" value="Eukaryota"/>
</dbReference>
<dbReference type="Pfam" id="PF00211">
    <property type="entry name" value="Guanylate_cyc"/>
    <property type="match status" value="1"/>
</dbReference>
<dbReference type="SUPFAM" id="SSF55961">
    <property type="entry name" value="Bet v1-like"/>
    <property type="match status" value="1"/>
</dbReference>
<dbReference type="InterPro" id="IPR050401">
    <property type="entry name" value="Cyclic_nucleotide_synthase"/>
</dbReference>
<evidence type="ECO:0000256" key="5">
    <source>
        <dbReference type="ARBA" id="ARBA00023136"/>
    </source>
</evidence>
<dbReference type="VEuPathDB" id="AmoebaDB:NAEGRDRAFT_45297"/>
<dbReference type="InterPro" id="IPR035965">
    <property type="entry name" value="PAS-like_dom_sf"/>
</dbReference>
<dbReference type="Gene3D" id="3.30.450.20">
    <property type="entry name" value="PAS domain"/>
    <property type="match status" value="1"/>
</dbReference>
<dbReference type="InParanoid" id="D2UX70"/>
<reference evidence="10 11" key="1">
    <citation type="journal article" date="2010" name="Cell">
        <title>The genome of Naegleria gruberi illuminates early eukaryotic versatility.</title>
        <authorList>
            <person name="Fritz-Laylin L.K."/>
            <person name="Prochnik S.E."/>
            <person name="Ginger M.L."/>
            <person name="Dacks J.B."/>
            <person name="Carpenter M.L."/>
            <person name="Field M.C."/>
            <person name="Kuo A."/>
            <person name="Paredez A."/>
            <person name="Chapman J."/>
            <person name="Pham J."/>
            <person name="Shu S."/>
            <person name="Neupane R."/>
            <person name="Cipriano M."/>
            <person name="Mancuso J."/>
            <person name="Tu H."/>
            <person name="Salamov A."/>
            <person name="Lindquist E."/>
            <person name="Shapiro H."/>
            <person name="Lucas S."/>
            <person name="Grigoriev I.V."/>
            <person name="Cande W.Z."/>
            <person name="Fulton C."/>
            <person name="Rokhsar D.S."/>
            <person name="Dawson S.C."/>
        </authorList>
    </citation>
    <scope>NUCLEOTIDE SEQUENCE [LARGE SCALE GENOMIC DNA]</scope>
    <source>
        <strain evidence="10 11">NEG-M</strain>
    </source>
</reference>
<dbReference type="GeneID" id="8863693"/>
<feature type="transmembrane region" description="Helical" evidence="8">
    <location>
        <begin position="335"/>
        <end position="358"/>
    </location>
</feature>
<keyword evidence="11" id="KW-1185">Reference proteome</keyword>
<dbReference type="GO" id="GO:0016829">
    <property type="term" value="F:lyase activity"/>
    <property type="evidence" value="ECO:0007669"/>
    <property type="project" value="UniProtKB-KW"/>
</dbReference>
<dbReference type="Gene3D" id="3.30.530.20">
    <property type="match status" value="1"/>
</dbReference>
<feature type="transmembrane region" description="Helical" evidence="8">
    <location>
        <begin position="597"/>
        <end position="617"/>
    </location>
</feature>
<feature type="transmembrane region" description="Helical" evidence="8">
    <location>
        <begin position="40"/>
        <end position="64"/>
    </location>
</feature>
<keyword evidence="5 8" id="KW-0472">Membrane</keyword>
<dbReference type="SUPFAM" id="SSF55073">
    <property type="entry name" value="Nucleotide cyclase"/>
    <property type="match status" value="1"/>
</dbReference>
<dbReference type="CDD" id="cd07302">
    <property type="entry name" value="CHD"/>
    <property type="match status" value="1"/>
</dbReference>
<dbReference type="RefSeq" id="XP_002683621.1">
    <property type="nucleotide sequence ID" value="XM_002683575.1"/>
</dbReference>
<dbReference type="SUPFAM" id="SSF55785">
    <property type="entry name" value="PYP-like sensor domain (PAS domain)"/>
    <property type="match status" value="1"/>
</dbReference>
<dbReference type="OrthoDB" id="6127067at2759"/>
<proteinExistence type="predicted"/>
<evidence type="ECO:0000259" key="9">
    <source>
        <dbReference type="PROSITE" id="PS50125"/>
    </source>
</evidence>
<dbReference type="OMA" id="GPFQIKF"/>
<gene>
    <name evidence="10" type="ORF">NAEGRDRAFT_45297</name>
</gene>
<feature type="region of interest" description="Disordered" evidence="7">
    <location>
        <begin position="1649"/>
        <end position="1673"/>
    </location>
</feature>
<keyword evidence="2 8" id="KW-0812">Transmembrane</keyword>
<dbReference type="InterPro" id="IPR044926">
    <property type="entry name" value="RGS_subdomain_2"/>
</dbReference>
<evidence type="ECO:0000256" key="1">
    <source>
        <dbReference type="ARBA" id="ARBA00004370"/>
    </source>
</evidence>
<dbReference type="GO" id="GO:0035556">
    <property type="term" value="P:intracellular signal transduction"/>
    <property type="evidence" value="ECO:0007669"/>
    <property type="project" value="InterPro"/>
</dbReference>
<dbReference type="Gene3D" id="3.30.70.1230">
    <property type="entry name" value="Nucleotide cyclase"/>
    <property type="match status" value="1"/>
</dbReference>
<dbReference type="InterPro" id="IPR001054">
    <property type="entry name" value="A/G_cyclase"/>
</dbReference>
<dbReference type="PROSITE" id="PS50125">
    <property type="entry name" value="GUANYLATE_CYCLASE_2"/>
    <property type="match status" value="1"/>
</dbReference>
<feature type="region of interest" description="Disordered" evidence="7">
    <location>
        <begin position="1533"/>
        <end position="1599"/>
    </location>
</feature>
<dbReference type="Gene3D" id="1.10.167.10">
    <property type="entry name" value="Regulator of G-protein Signalling 4, domain 2"/>
    <property type="match status" value="1"/>
</dbReference>
<keyword evidence="6" id="KW-0456">Lyase</keyword>
<evidence type="ECO:0000256" key="6">
    <source>
        <dbReference type="ARBA" id="ARBA00023239"/>
    </source>
</evidence>